<keyword evidence="3" id="KW-1185">Reference proteome</keyword>
<dbReference type="EMBL" id="LT629772">
    <property type="protein sequence ID" value="SDS73570.1"/>
    <property type="molecule type" value="Genomic_DNA"/>
</dbReference>
<dbReference type="AlphaFoldDB" id="A0A1H1UML8"/>
<sequence length="266" mass="27360">MLSALAVGGMLLTGCQDTPQPSPSNRPPASASATGGPSTSATSSAGGGSAKPTQSASPSRRASPGSTVAPEPTTSNTLPAPPEPTAPAPKSAGPLTKKDLPRPAGWQPVARPGGAEEGYRGNGTWVQGRDPRYAAQDTITIGCAPVTRDDYPDPISALQATYGKKGATSTPGIGLAMQFGSTADAKAYYGRYLDQVRACDKPDGPMLATVIDSDLGLIDQRRYADGTEWTEMAGQRGKRVTLVILTDPGHTIDRSAAESVLRQLKG</sequence>
<proteinExistence type="predicted"/>
<feature type="compositionally biased region" description="Low complexity" evidence="1">
    <location>
        <begin position="27"/>
        <end position="44"/>
    </location>
</feature>
<reference evidence="2 3" key="1">
    <citation type="submission" date="2016-10" db="EMBL/GenBank/DDBJ databases">
        <authorList>
            <person name="de Groot N.N."/>
        </authorList>
    </citation>
    <scope>NUCLEOTIDE SEQUENCE [LARGE SCALE GENOMIC DNA]</scope>
    <source>
        <strain evidence="2 3">DSM 21800</strain>
    </source>
</reference>
<protein>
    <submittedName>
        <fullName evidence="2">Uncharacterized protein</fullName>
    </submittedName>
</protein>
<organism evidence="2 3">
    <name type="scientific">Microlunatus soli</name>
    <dbReference type="NCBI Taxonomy" id="630515"/>
    <lineage>
        <taxon>Bacteria</taxon>
        <taxon>Bacillati</taxon>
        <taxon>Actinomycetota</taxon>
        <taxon>Actinomycetes</taxon>
        <taxon>Propionibacteriales</taxon>
        <taxon>Propionibacteriaceae</taxon>
        <taxon>Microlunatus</taxon>
    </lineage>
</organism>
<dbReference type="RefSeq" id="WP_172836143.1">
    <property type="nucleotide sequence ID" value="NZ_LT629772.1"/>
</dbReference>
<name>A0A1H1UML8_9ACTN</name>
<gene>
    <name evidence="2" type="ORF">SAMN04489812_2849</name>
</gene>
<evidence type="ECO:0000313" key="2">
    <source>
        <dbReference type="EMBL" id="SDS73570.1"/>
    </source>
</evidence>
<evidence type="ECO:0000313" key="3">
    <source>
        <dbReference type="Proteomes" id="UP000199103"/>
    </source>
</evidence>
<dbReference type="Proteomes" id="UP000199103">
    <property type="component" value="Chromosome I"/>
</dbReference>
<accession>A0A1H1UML8</accession>
<feature type="compositionally biased region" description="Low complexity" evidence="1">
    <location>
        <begin position="55"/>
        <end position="64"/>
    </location>
</feature>
<evidence type="ECO:0000256" key="1">
    <source>
        <dbReference type="SAM" id="MobiDB-lite"/>
    </source>
</evidence>
<feature type="region of interest" description="Disordered" evidence="1">
    <location>
        <begin position="1"/>
        <end position="130"/>
    </location>
</feature>